<name>A0A9D9E5P7_9BACT</name>
<organism evidence="1 2">
    <name type="scientific">Candidatus Caccoplasma merdipullorum</name>
    <dbReference type="NCBI Taxonomy" id="2840718"/>
    <lineage>
        <taxon>Bacteria</taxon>
        <taxon>Pseudomonadati</taxon>
        <taxon>Bacteroidota</taxon>
        <taxon>Bacteroidia</taxon>
        <taxon>Bacteroidales</taxon>
        <taxon>Bacteroidaceae</taxon>
        <taxon>Bacteroidaceae incertae sedis</taxon>
        <taxon>Candidatus Caccoplasma</taxon>
    </lineage>
</organism>
<protein>
    <submittedName>
        <fullName evidence="1">Tyrosine-protein phosphatase</fullName>
    </submittedName>
</protein>
<proteinExistence type="predicted"/>
<sequence>MIYLTVVTTYLTVSSCGSQEIDFTAACDVVPGKGYVVKWDIYPKIEGHIKVYISESPTEFDLSKPIAEADVNKNYIKIESPDVKRRYYFKVVFNDKYGRVVGTRGANIRSAYTFRDLGGYRNDENRYTKWGMIYRSGRLDTLNDADKERFYNLGIKTIIDFSNDSSGFDKAEKLGVDKTIRLSLNNFNNEKLRERIYDGEFRKGDARIFMQDFFISLMKRDACNKYDTIFDILADESNYPVVITSRYGKGYCDFASALLLSALGVPKELILEDYTWANQYFNSGSIKARISNMDENVQESITRIIQNDRLDMVCVFNAIDRKFGSMEHFLSDQIDIDSKKNKALRKILLTSE</sequence>
<comment type="caution">
    <text evidence="1">The sequence shown here is derived from an EMBL/GenBank/DDBJ whole genome shotgun (WGS) entry which is preliminary data.</text>
</comment>
<evidence type="ECO:0000313" key="1">
    <source>
        <dbReference type="EMBL" id="MBO8438385.1"/>
    </source>
</evidence>
<dbReference type="AlphaFoldDB" id="A0A9D9E5P7"/>
<dbReference type="InterPro" id="IPR029021">
    <property type="entry name" value="Prot-tyrosine_phosphatase-like"/>
</dbReference>
<evidence type="ECO:0000313" key="2">
    <source>
        <dbReference type="Proteomes" id="UP000823636"/>
    </source>
</evidence>
<dbReference type="InterPro" id="IPR026893">
    <property type="entry name" value="Tyr/Ser_Pase_IphP-type"/>
</dbReference>
<reference evidence="1" key="2">
    <citation type="journal article" date="2021" name="PeerJ">
        <title>Extensive microbial diversity within the chicken gut microbiome revealed by metagenomics and culture.</title>
        <authorList>
            <person name="Gilroy R."/>
            <person name="Ravi A."/>
            <person name="Getino M."/>
            <person name="Pursley I."/>
            <person name="Horton D.L."/>
            <person name="Alikhan N.F."/>
            <person name="Baker D."/>
            <person name="Gharbi K."/>
            <person name="Hall N."/>
            <person name="Watson M."/>
            <person name="Adriaenssens E.M."/>
            <person name="Foster-Nyarko E."/>
            <person name="Jarju S."/>
            <person name="Secka A."/>
            <person name="Antonio M."/>
            <person name="Oren A."/>
            <person name="Chaudhuri R.R."/>
            <person name="La Ragione R."/>
            <person name="Hildebrand F."/>
            <person name="Pallen M.J."/>
        </authorList>
    </citation>
    <scope>NUCLEOTIDE SEQUENCE</scope>
    <source>
        <strain evidence="1">G3-4614</strain>
    </source>
</reference>
<dbReference type="Gene3D" id="3.90.190.10">
    <property type="entry name" value="Protein tyrosine phosphatase superfamily"/>
    <property type="match status" value="1"/>
</dbReference>
<gene>
    <name evidence="1" type="ORF">IAC54_05740</name>
</gene>
<dbReference type="Pfam" id="PF13350">
    <property type="entry name" value="Y_phosphatase3"/>
    <property type="match status" value="1"/>
</dbReference>
<accession>A0A9D9E5P7</accession>
<dbReference type="SUPFAM" id="SSF52799">
    <property type="entry name" value="(Phosphotyrosine protein) phosphatases II"/>
    <property type="match status" value="1"/>
</dbReference>
<dbReference type="EMBL" id="JADIMW010000063">
    <property type="protein sequence ID" value="MBO8438385.1"/>
    <property type="molecule type" value="Genomic_DNA"/>
</dbReference>
<reference evidence="1" key="1">
    <citation type="submission" date="2020-10" db="EMBL/GenBank/DDBJ databases">
        <authorList>
            <person name="Gilroy R."/>
        </authorList>
    </citation>
    <scope>NUCLEOTIDE SEQUENCE</scope>
    <source>
        <strain evidence="1">G3-4614</strain>
    </source>
</reference>
<dbReference type="Proteomes" id="UP000823636">
    <property type="component" value="Unassembled WGS sequence"/>
</dbReference>
<dbReference type="GO" id="GO:0004721">
    <property type="term" value="F:phosphoprotein phosphatase activity"/>
    <property type="evidence" value="ECO:0007669"/>
    <property type="project" value="InterPro"/>
</dbReference>